<dbReference type="SUPFAM" id="SSF46785">
    <property type="entry name" value="Winged helix' DNA-binding domain"/>
    <property type="match status" value="1"/>
</dbReference>
<organism evidence="5 6">
    <name type="scientific">Micromonospora echinaurantiaca</name>
    <dbReference type="NCBI Taxonomy" id="47857"/>
    <lineage>
        <taxon>Bacteria</taxon>
        <taxon>Bacillati</taxon>
        <taxon>Actinomycetota</taxon>
        <taxon>Actinomycetes</taxon>
        <taxon>Micromonosporales</taxon>
        <taxon>Micromonosporaceae</taxon>
        <taxon>Micromonospora</taxon>
    </lineage>
</organism>
<dbReference type="PANTHER" id="PTHR33154">
    <property type="entry name" value="TRANSCRIPTIONAL REGULATOR, ARSR FAMILY"/>
    <property type="match status" value="1"/>
</dbReference>
<dbReference type="CDD" id="cd00090">
    <property type="entry name" value="HTH_ARSR"/>
    <property type="match status" value="1"/>
</dbReference>
<dbReference type="AlphaFoldDB" id="A0A1C5K344"/>
<dbReference type="PROSITE" id="PS50987">
    <property type="entry name" value="HTH_ARSR_2"/>
    <property type="match status" value="1"/>
</dbReference>
<protein>
    <submittedName>
        <fullName evidence="5">Transcriptional regulator, ArsR family</fullName>
    </submittedName>
</protein>
<dbReference type="PANTHER" id="PTHR33154:SF12">
    <property type="entry name" value="TRANSCRIPTIONAL REGULATORY PROTEIN"/>
    <property type="match status" value="1"/>
</dbReference>
<evidence type="ECO:0000256" key="3">
    <source>
        <dbReference type="ARBA" id="ARBA00023163"/>
    </source>
</evidence>
<evidence type="ECO:0000259" key="4">
    <source>
        <dbReference type="PROSITE" id="PS50987"/>
    </source>
</evidence>
<evidence type="ECO:0000256" key="1">
    <source>
        <dbReference type="ARBA" id="ARBA00023015"/>
    </source>
</evidence>
<dbReference type="SMART" id="SM00418">
    <property type="entry name" value="HTH_ARSR"/>
    <property type="match status" value="1"/>
</dbReference>
<proteinExistence type="predicted"/>
<dbReference type="InterPro" id="IPR036390">
    <property type="entry name" value="WH_DNA-bd_sf"/>
</dbReference>
<dbReference type="PRINTS" id="PR00778">
    <property type="entry name" value="HTHARSR"/>
</dbReference>
<dbReference type="GO" id="GO:0003677">
    <property type="term" value="F:DNA binding"/>
    <property type="evidence" value="ECO:0007669"/>
    <property type="project" value="UniProtKB-KW"/>
</dbReference>
<dbReference type="NCBIfam" id="NF033788">
    <property type="entry name" value="HTH_metalloreg"/>
    <property type="match status" value="1"/>
</dbReference>
<name>A0A1C5K344_9ACTN</name>
<dbReference type="GO" id="GO:0003700">
    <property type="term" value="F:DNA-binding transcription factor activity"/>
    <property type="evidence" value="ECO:0007669"/>
    <property type="project" value="InterPro"/>
</dbReference>
<keyword evidence="2" id="KW-0238">DNA-binding</keyword>
<keyword evidence="6" id="KW-1185">Reference proteome</keyword>
<gene>
    <name evidence="5" type="ORF">GA0070609_5351</name>
</gene>
<dbReference type="EMBL" id="LT607750">
    <property type="protein sequence ID" value="SCG77212.1"/>
    <property type="molecule type" value="Genomic_DNA"/>
</dbReference>
<sequence>MSNKGYTGHMELHEPELRDVPVTAVLAALADDVRLQIVRALAEGGGEYACGTFEFGVSKATRSHHLKVLREAGLTRTRVAGTSRFVRLRREELDRLYPGLLDAVLTAPTLITPPPRD</sequence>
<evidence type="ECO:0000313" key="5">
    <source>
        <dbReference type="EMBL" id="SCG77212.1"/>
    </source>
</evidence>
<dbReference type="InterPro" id="IPR051081">
    <property type="entry name" value="HTH_MetalResp_TranReg"/>
</dbReference>
<accession>A0A1C5K344</accession>
<dbReference type="Gene3D" id="1.10.10.10">
    <property type="entry name" value="Winged helix-like DNA-binding domain superfamily/Winged helix DNA-binding domain"/>
    <property type="match status" value="1"/>
</dbReference>
<dbReference type="InterPro" id="IPR036388">
    <property type="entry name" value="WH-like_DNA-bd_sf"/>
</dbReference>
<evidence type="ECO:0000313" key="6">
    <source>
        <dbReference type="Proteomes" id="UP000198217"/>
    </source>
</evidence>
<dbReference type="Proteomes" id="UP000198217">
    <property type="component" value="Chromosome I"/>
</dbReference>
<feature type="domain" description="HTH arsR-type" evidence="4">
    <location>
        <begin position="14"/>
        <end position="108"/>
    </location>
</feature>
<evidence type="ECO:0000256" key="2">
    <source>
        <dbReference type="ARBA" id="ARBA00023125"/>
    </source>
</evidence>
<dbReference type="InterPro" id="IPR011991">
    <property type="entry name" value="ArsR-like_HTH"/>
</dbReference>
<reference evidence="5 6" key="1">
    <citation type="submission" date="2016-06" db="EMBL/GenBank/DDBJ databases">
        <authorList>
            <person name="Kjaerup R.B."/>
            <person name="Dalgaard T.S."/>
            <person name="Juul-Madsen H.R."/>
        </authorList>
    </citation>
    <scope>NUCLEOTIDE SEQUENCE [LARGE SCALE GENOMIC DNA]</scope>
    <source>
        <strain evidence="5 6">DSM 43904</strain>
    </source>
</reference>
<keyword evidence="3" id="KW-0804">Transcription</keyword>
<keyword evidence="1" id="KW-0805">Transcription regulation</keyword>
<dbReference type="Pfam" id="PF01022">
    <property type="entry name" value="HTH_5"/>
    <property type="match status" value="1"/>
</dbReference>
<dbReference type="InterPro" id="IPR001845">
    <property type="entry name" value="HTH_ArsR_DNA-bd_dom"/>
</dbReference>